<dbReference type="PROSITE" id="PS51257">
    <property type="entry name" value="PROKAR_LIPOPROTEIN"/>
    <property type="match status" value="1"/>
</dbReference>
<protein>
    <submittedName>
        <fullName evidence="3">Extracellular solute-binding protein</fullName>
    </submittedName>
</protein>
<dbReference type="Gene3D" id="3.40.190.10">
    <property type="entry name" value="Periplasmic binding protein-like II"/>
    <property type="match status" value="2"/>
</dbReference>
<keyword evidence="2" id="KW-0732">Signal</keyword>
<accession>A0ABY5S4U5</accession>
<dbReference type="InterPro" id="IPR006059">
    <property type="entry name" value="SBP"/>
</dbReference>
<organism evidence="3 4">
    <name type="scientific">Paenibacillus spongiae</name>
    <dbReference type="NCBI Taxonomy" id="2909671"/>
    <lineage>
        <taxon>Bacteria</taxon>
        <taxon>Bacillati</taxon>
        <taxon>Bacillota</taxon>
        <taxon>Bacilli</taxon>
        <taxon>Bacillales</taxon>
        <taxon>Paenibacillaceae</taxon>
        <taxon>Paenibacillus</taxon>
    </lineage>
</organism>
<name>A0ABY5S4U5_9BACL</name>
<dbReference type="SUPFAM" id="SSF53850">
    <property type="entry name" value="Periplasmic binding protein-like II"/>
    <property type="match status" value="1"/>
</dbReference>
<dbReference type="Proteomes" id="UP001057877">
    <property type="component" value="Chromosome"/>
</dbReference>
<evidence type="ECO:0000313" key="4">
    <source>
        <dbReference type="Proteomes" id="UP001057877"/>
    </source>
</evidence>
<proteinExistence type="predicted"/>
<dbReference type="RefSeq" id="WP_258385008.1">
    <property type="nucleotide sequence ID" value="NZ_CP091430.1"/>
</dbReference>
<feature type="signal peptide" evidence="2">
    <location>
        <begin position="1"/>
        <end position="23"/>
    </location>
</feature>
<evidence type="ECO:0000256" key="2">
    <source>
        <dbReference type="SAM" id="SignalP"/>
    </source>
</evidence>
<gene>
    <name evidence="3" type="ORF">L1F29_26295</name>
</gene>
<dbReference type="PANTHER" id="PTHR43649:SF12">
    <property type="entry name" value="DIACETYLCHITOBIOSE BINDING PROTEIN DASA"/>
    <property type="match status" value="1"/>
</dbReference>
<dbReference type="EMBL" id="CP091430">
    <property type="protein sequence ID" value="UVI28921.1"/>
    <property type="molecule type" value="Genomic_DNA"/>
</dbReference>
<keyword evidence="4" id="KW-1185">Reference proteome</keyword>
<feature type="compositionally biased region" description="Low complexity" evidence="1">
    <location>
        <begin position="29"/>
        <end position="46"/>
    </location>
</feature>
<feature type="region of interest" description="Disordered" evidence="1">
    <location>
        <begin position="26"/>
        <end position="54"/>
    </location>
</feature>
<dbReference type="InterPro" id="IPR050490">
    <property type="entry name" value="Bact_solute-bd_prot1"/>
</dbReference>
<dbReference type="CDD" id="cd13120">
    <property type="entry name" value="BF2867_like_N"/>
    <property type="match status" value="1"/>
</dbReference>
<dbReference type="PANTHER" id="PTHR43649">
    <property type="entry name" value="ARABINOSE-BINDING PROTEIN-RELATED"/>
    <property type="match status" value="1"/>
</dbReference>
<evidence type="ECO:0000313" key="3">
    <source>
        <dbReference type="EMBL" id="UVI28921.1"/>
    </source>
</evidence>
<evidence type="ECO:0000256" key="1">
    <source>
        <dbReference type="SAM" id="MobiDB-lite"/>
    </source>
</evidence>
<sequence>MGKKGSIYISVFLILALLLTACSKNNEPANGGKNENNGTKTENAENPADDGKPATWIADRKIKGLVFMGTDDYTEDMNVEIKQKIKDMTGIELELEIMKADHSIDGLIAGIASGDLPDFITFYLNNSGRPEMSVILKAAREGMFTDLTPLIKETKVFSKYLQDDYLPLDTKYGVMFRPEFNGSSYFIHMNVNREGGATTRKYVGGPFIRKDIADTLKVDPRTIKTSEQLYELAKKIKDGGFKDTNGNAVYPIGPSYWGGKEVGALYPDLSWGASDQRIKPDKDGKWLHEAQTEFAMKRIEFVQKLLKEKLIHPEFFTIDESRATEAALNGTSAIIGDMHNYQEFNNDMHYLPIGPLDNADSPYQMQVDFKSGYSGWAIPSTTKNPEEIVKFADFLASREGKLLWQYGIEGRDYTLDEKGNPKVKQEVLDLKASDPNAAKKLGFAGVGNSFGELLGGTDIDRMADFGEMEFGESVHPEVLAGANGLIEYFDWDGKRKDAKINDGYPPLSFLGEFDRGTELKTALDNYNDSLTRAYYTKNLDEAKKVMDSALKQLQAAGLDDYMKLLEQKNADEKTRVKY</sequence>
<reference evidence="3" key="1">
    <citation type="submission" date="2022-01" db="EMBL/GenBank/DDBJ databases">
        <title>Paenibacillus spongiae sp. nov., isolated from marine sponge.</title>
        <authorList>
            <person name="Li Z."/>
            <person name="Zhang M."/>
        </authorList>
    </citation>
    <scope>NUCLEOTIDE SEQUENCE</scope>
    <source>
        <strain evidence="3">PHS-Z3</strain>
    </source>
</reference>
<feature type="chain" id="PRO_5045622164" evidence="2">
    <location>
        <begin position="24"/>
        <end position="578"/>
    </location>
</feature>
<dbReference type="Pfam" id="PF01547">
    <property type="entry name" value="SBP_bac_1"/>
    <property type="match status" value="1"/>
</dbReference>